<evidence type="ECO:0000313" key="5">
    <source>
        <dbReference type="Proteomes" id="UP000887458"/>
    </source>
</evidence>
<organism evidence="4 5">
    <name type="scientific">Dermatophagoides pteronyssinus</name>
    <name type="common">European house dust mite</name>
    <dbReference type="NCBI Taxonomy" id="6956"/>
    <lineage>
        <taxon>Eukaryota</taxon>
        <taxon>Metazoa</taxon>
        <taxon>Ecdysozoa</taxon>
        <taxon>Arthropoda</taxon>
        <taxon>Chelicerata</taxon>
        <taxon>Arachnida</taxon>
        <taxon>Acari</taxon>
        <taxon>Acariformes</taxon>
        <taxon>Sarcoptiformes</taxon>
        <taxon>Astigmata</taxon>
        <taxon>Psoroptidia</taxon>
        <taxon>Analgoidea</taxon>
        <taxon>Pyroglyphidae</taxon>
        <taxon>Dermatophagoidinae</taxon>
        <taxon>Dermatophagoides</taxon>
    </lineage>
</organism>
<dbReference type="InterPro" id="IPR014756">
    <property type="entry name" value="Ig_E-set"/>
</dbReference>
<evidence type="ECO:0000256" key="2">
    <source>
        <dbReference type="SAM" id="SignalP"/>
    </source>
</evidence>
<dbReference type="Gene3D" id="2.60.40.770">
    <property type="match status" value="1"/>
</dbReference>
<reference evidence="4 5" key="1">
    <citation type="journal article" date="2018" name="J. Allergy Clin. Immunol.">
        <title>High-quality assembly of Dermatophagoides pteronyssinus genome and transcriptome reveals a wide range of novel allergens.</title>
        <authorList>
            <person name="Liu X.Y."/>
            <person name="Yang K.Y."/>
            <person name="Wang M.Q."/>
            <person name="Kwok J.S."/>
            <person name="Zeng X."/>
            <person name="Yang Z."/>
            <person name="Xiao X.J."/>
            <person name="Lau C.P."/>
            <person name="Li Y."/>
            <person name="Huang Z.M."/>
            <person name="Ba J.G."/>
            <person name="Yim A.K."/>
            <person name="Ouyang C.Y."/>
            <person name="Ngai S.M."/>
            <person name="Chan T.F."/>
            <person name="Leung E.L."/>
            <person name="Liu L."/>
            <person name="Liu Z.G."/>
            <person name="Tsui S.K."/>
        </authorList>
    </citation>
    <scope>NUCLEOTIDE SEQUENCE [LARGE SCALE GENOMIC DNA]</scope>
    <source>
        <strain evidence="4">Derp</strain>
    </source>
</reference>
<dbReference type="InterPro" id="IPR003172">
    <property type="entry name" value="ML_dom"/>
</dbReference>
<feature type="chain" id="PRO_5046972451" evidence="2">
    <location>
        <begin position="24"/>
        <end position="150"/>
    </location>
</feature>
<comment type="caution">
    <text evidence="4">The sequence shown here is derived from an EMBL/GenBank/DDBJ whole genome shotgun (WGS) entry which is preliminary data.</text>
</comment>
<evidence type="ECO:0000313" key="4">
    <source>
        <dbReference type="EMBL" id="KAH9421905.1"/>
    </source>
</evidence>
<dbReference type="SUPFAM" id="SSF81296">
    <property type="entry name" value="E set domains"/>
    <property type="match status" value="1"/>
</dbReference>
<keyword evidence="5" id="KW-1185">Reference proteome</keyword>
<keyword evidence="2" id="KW-0732">Signal</keyword>
<feature type="region of interest" description="Disordered" evidence="1">
    <location>
        <begin position="122"/>
        <end position="150"/>
    </location>
</feature>
<dbReference type="SMART" id="SM00737">
    <property type="entry name" value="ML"/>
    <property type="match status" value="1"/>
</dbReference>
<feature type="signal peptide" evidence="2">
    <location>
        <begin position="1"/>
        <end position="23"/>
    </location>
</feature>
<feature type="compositionally biased region" description="Basic residues" evidence="1">
    <location>
        <begin position="135"/>
        <end position="144"/>
    </location>
</feature>
<dbReference type="Proteomes" id="UP000887458">
    <property type="component" value="Unassembled WGS sequence"/>
</dbReference>
<reference evidence="4 5" key="2">
    <citation type="journal article" date="2022" name="Mol. Biol. Evol.">
        <title>Comparative Genomics Reveals Insights into the Divergent Evolution of Astigmatic Mites and Household Pest Adaptations.</title>
        <authorList>
            <person name="Xiong Q."/>
            <person name="Wan A.T."/>
            <person name="Liu X."/>
            <person name="Fung C.S."/>
            <person name="Xiao X."/>
            <person name="Malainual N."/>
            <person name="Hou J."/>
            <person name="Wang L."/>
            <person name="Wang M."/>
            <person name="Yang K.Y."/>
            <person name="Cui Y."/>
            <person name="Leung E.L."/>
            <person name="Nong W."/>
            <person name="Shin S.K."/>
            <person name="Au S.W."/>
            <person name="Jeong K.Y."/>
            <person name="Chew F.T."/>
            <person name="Hui J.H."/>
            <person name="Leung T.F."/>
            <person name="Tungtrongchitr A."/>
            <person name="Zhong N."/>
            <person name="Liu Z."/>
            <person name="Tsui S.K."/>
        </authorList>
    </citation>
    <scope>NUCLEOTIDE SEQUENCE [LARGE SCALE GENOMIC DNA]</scope>
    <source>
        <strain evidence="4">Derp</strain>
    </source>
</reference>
<name>A0ABQ8JHM3_DERPT</name>
<sequence>MSSINVYILIIAIVMMADNLVKSQSVNFTDCVTNTSKLFEVIKGVIRGREMPFPQQQIDPCNSGNIFPSCPLKKDEHYQFKAWFEVKPYYPPISLKVSYTLTDPIGQKIACVQVATKIVDPRKKNLKSNQPNRSMRNRMKKNRQKKLEKP</sequence>
<evidence type="ECO:0000256" key="1">
    <source>
        <dbReference type="SAM" id="MobiDB-lite"/>
    </source>
</evidence>
<proteinExistence type="predicted"/>
<gene>
    <name evidence="4" type="primary">NPC2_2</name>
    <name evidence="4" type="ORF">DERP_002195</name>
</gene>
<feature type="domain" description="MD-2-related lipid-recognition" evidence="3">
    <location>
        <begin position="18"/>
        <end position="116"/>
    </location>
</feature>
<protein>
    <submittedName>
        <fullName evidence="4">Phosphatidylglycerol/phosphatidylinositol transfer protein</fullName>
    </submittedName>
</protein>
<accession>A0ABQ8JHM3</accession>
<evidence type="ECO:0000259" key="3">
    <source>
        <dbReference type="SMART" id="SM00737"/>
    </source>
</evidence>
<dbReference type="Pfam" id="PF02221">
    <property type="entry name" value="E1_DerP2_DerF2"/>
    <property type="match status" value="1"/>
</dbReference>
<dbReference type="EMBL" id="NJHN03000037">
    <property type="protein sequence ID" value="KAH9421905.1"/>
    <property type="molecule type" value="Genomic_DNA"/>
</dbReference>